<dbReference type="AlphaFoldDB" id="A0A2P2SW20"/>
<dbReference type="GeneID" id="28834325"/>
<organism evidence="3 4">
    <name type="scientific">Pseudogymnoascus verrucosus</name>
    <dbReference type="NCBI Taxonomy" id="342668"/>
    <lineage>
        <taxon>Eukaryota</taxon>
        <taxon>Fungi</taxon>
        <taxon>Dikarya</taxon>
        <taxon>Ascomycota</taxon>
        <taxon>Pezizomycotina</taxon>
        <taxon>Leotiomycetes</taxon>
        <taxon>Thelebolales</taxon>
        <taxon>Thelebolaceae</taxon>
        <taxon>Pseudogymnoascus</taxon>
    </lineage>
</organism>
<evidence type="ECO:0000313" key="4">
    <source>
        <dbReference type="Proteomes" id="UP000091956"/>
    </source>
</evidence>
<proteinExistence type="predicted"/>
<dbReference type="EMBL" id="KV460207">
    <property type="protein sequence ID" value="OBU01027.1"/>
    <property type="molecule type" value="Genomic_DNA"/>
</dbReference>
<dbReference type="Proteomes" id="UP000091956">
    <property type="component" value="Unassembled WGS sequence"/>
</dbReference>
<reference evidence="3 4" key="1">
    <citation type="submission" date="2016-03" db="EMBL/GenBank/DDBJ databases">
        <title>Comparative genomics of Pseudogymnoascus destructans, the fungus causing white-nose syndrome of bats.</title>
        <authorList>
            <person name="Palmer J.M."/>
            <person name="Drees K.P."/>
            <person name="Foster J.T."/>
            <person name="Lindner D.L."/>
        </authorList>
    </citation>
    <scope>NUCLEOTIDE SEQUENCE [LARGE SCALE GENOMIC DNA]</scope>
    <source>
        <strain evidence="3 4">UAMH 10579</strain>
    </source>
</reference>
<keyword evidence="4" id="KW-1185">Reference proteome</keyword>
<reference evidence="4" key="2">
    <citation type="journal article" date="2018" name="Nat. Commun.">
        <title>Extreme sensitivity to ultraviolet light in the fungal pathogen causing white-nose syndrome of bats.</title>
        <authorList>
            <person name="Palmer J.M."/>
            <person name="Drees K.P."/>
            <person name="Foster J.T."/>
            <person name="Lindner D.L."/>
        </authorList>
    </citation>
    <scope>NUCLEOTIDE SEQUENCE [LARGE SCALE GENOMIC DNA]</scope>
    <source>
        <strain evidence="4">UAMH 10579</strain>
    </source>
</reference>
<gene>
    <name evidence="3" type="ORF">VE01_00939</name>
</gene>
<name>A0A2P2SW20_9PEZI</name>
<feature type="compositionally biased region" description="Acidic residues" evidence="1">
    <location>
        <begin position="423"/>
        <end position="437"/>
    </location>
</feature>
<feature type="region of interest" description="Disordered" evidence="1">
    <location>
        <begin position="225"/>
        <end position="360"/>
    </location>
</feature>
<dbReference type="PROSITE" id="PS50090">
    <property type="entry name" value="MYB_LIKE"/>
    <property type="match status" value="1"/>
</dbReference>
<feature type="compositionally biased region" description="Low complexity" evidence="1">
    <location>
        <begin position="304"/>
        <end position="318"/>
    </location>
</feature>
<evidence type="ECO:0000313" key="3">
    <source>
        <dbReference type="EMBL" id="OBU01027.1"/>
    </source>
</evidence>
<feature type="compositionally biased region" description="Gly residues" evidence="1">
    <location>
        <begin position="236"/>
        <end position="250"/>
    </location>
</feature>
<feature type="compositionally biased region" description="Low complexity" evidence="1">
    <location>
        <begin position="332"/>
        <end position="344"/>
    </location>
</feature>
<evidence type="ECO:0000256" key="1">
    <source>
        <dbReference type="SAM" id="MobiDB-lite"/>
    </source>
</evidence>
<protein>
    <recommendedName>
        <fullName evidence="2">Myb-like domain-containing protein</fullName>
    </recommendedName>
</protein>
<feature type="compositionally biased region" description="Low complexity" evidence="1">
    <location>
        <begin position="438"/>
        <end position="471"/>
    </location>
</feature>
<dbReference type="OrthoDB" id="3440101at2759"/>
<feature type="region of interest" description="Disordered" evidence="1">
    <location>
        <begin position="386"/>
        <end position="471"/>
    </location>
</feature>
<sequence length="560" mass="59307">MSKRPAAPVVDQKKVVVIEYDKLEGTYLELGFWDDDIGAEKYAELLHKGRIREEAIVDFDGNLLRIHGQPNTAIALKNETIFRCLCTPDLQNCRACFMRKRTIYAEGRAQLARLERRSAKAAARHYKAKAGVLEAEVAVLTSSLGERDTEVATLKSSLAERDAELDAAKAQVLALKDFIANRFTDAVQSLGAAHPVAEFQQAADAFEKEGGNMGRSALAGAFGLPAERAPTSDTGVAGGGVLSGSPGSGGDITDSDDEDVHDGLARKRRRISSAGPSRPPTSTAGNNSRRRPSSSLGARRKHSVPSSSLPALAVPASSGPEQPPIRRRKLPATAASAHAVSASSVPEAQKPAGRSSWNSRSAQLDFDDAVVPMASIAAAVAEENAVLAASGSGKRRADSTLADNEVGLEDSQELRSASPAADTDNDSDADVDTDSDSDTISGSGSGSDSDGAAAAAAPAPAPAPAARRSTSWSEHEKNCLIAVMFAHADAVKAGRHPAVYDTALWAVVRRRLMAEYGIDRVPQACRMMWNRGLRELTGLDERLRRDPNRMATSLQKKAGQ</sequence>
<evidence type="ECO:0000259" key="2">
    <source>
        <dbReference type="PROSITE" id="PS50090"/>
    </source>
</evidence>
<feature type="compositionally biased region" description="Basic residues" evidence="1">
    <location>
        <begin position="288"/>
        <end position="303"/>
    </location>
</feature>
<feature type="domain" description="Myb-like" evidence="2">
    <location>
        <begin position="464"/>
        <end position="533"/>
    </location>
</feature>
<dbReference type="RefSeq" id="XP_018134759.1">
    <property type="nucleotide sequence ID" value="XM_018270467.1"/>
</dbReference>
<dbReference type="InterPro" id="IPR001005">
    <property type="entry name" value="SANT/Myb"/>
</dbReference>
<accession>A0A2P2SW20</accession>